<organism evidence="10">
    <name type="scientific">Campoletis chlorideae</name>
    <dbReference type="NCBI Taxonomy" id="219166"/>
    <lineage>
        <taxon>Eukaryota</taxon>
        <taxon>Metazoa</taxon>
        <taxon>Ecdysozoa</taxon>
        <taxon>Arthropoda</taxon>
        <taxon>Hexapoda</taxon>
        <taxon>Insecta</taxon>
        <taxon>Pterygota</taxon>
        <taxon>Neoptera</taxon>
        <taxon>Endopterygota</taxon>
        <taxon>Hymenoptera</taxon>
        <taxon>Apocrita</taxon>
        <taxon>Ichneumonoidea</taxon>
        <taxon>Ichneumonidae</taxon>
        <taxon>Campopleginae</taxon>
        <taxon>Dusona group</taxon>
        <taxon>Campoletis</taxon>
    </lineage>
</organism>
<comment type="caution">
    <text evidence="9">Lacks conserved residue(s) required for the propagation of feature annotation.</text>
</comment>
<feature type="transmembrane region" description="Helical" evidence="9">
    <location>
        <begin position="291"/>
        <end position="311"/>
    </location>
</feature>
<evidence type="ECO:0000256" key="1">
    <source>
        <dbReference type="ARBA" id="ARBA00004141"/>
    </source>
</evidence>
<proteinExistence type="evidence at transcript level"/>
<dbReference type="GO" id="GO:0007165">
    <property type="term" value="P:signal transduction"/>
    <property type="evidence" value="ECO:0007669"/>
    <property type="project" value="UniProtKB-KW"/>
</dbReference>
<keyword evidence="2 9" id="KW-0716">Sensory transduction</keyword>
<evidence type="ECO:0000256" key="2">
    <source>
        <dbReference type="ARBA" id="ARBA00022606"/>
    </source>
</evidence>
<keyword evidence="7 9" id="KW-0675">Receptor</keyword>
<comment type="similarity">
    <text evidence="9">Belongs to the insect chemoreceptor superfamily. Heteromeric odorant receptor channel (TC 1.A.69) family.</text>
</comment>
<dbReference type="GO" id="GO:0005886">
    <property type="term" value="C:plasma membrane"/>
    <property type="evidence" value="ECO:0007669"/>
    <property type="project" value="UniProtKB-SubCell"/>
</dbReference>
<reference evidence="10" key="1">
    <citation type="journal article" date="2018" name="Insect Mol. Biol.">
        <title>An odorant receptor mediates the attractiveness of cis-jasmone to Campoletis chlorideae, the endoparasitoid of Helicoverpa armigera.</title>
        <authorList>
            <person name="Sun Y.L."/>
            <person name="Dong J.F."/>
            <person name="Ning C."/>
            <person name="Ding P.P."/>
            <person name="Huang L.Q."/>
            <person name="Sun J.G."/>
            <person name="Wang C.Z."/>
        </authorList>
    </citation>
    <scope>NUCLEOTIDE SEQUENCE</scope>
    <source>
        <strain evidence="10">CchlOR81</strain>
    </source>
</reference>
<evidence type="ECO:0000256" key="5">
    <source>
        <dbReference type="ARBA" id="ARBA00022989"/>
    </source>
</evidence>
<dbReference type="EMBL" id="MG859356">
    <property type="protein sequence ID" value="AXM05184.1"/>
    <property type="molecule type" value="mRNA"/>
</dbReference>
<feature type="transmembrane region" description="Helical" evidence="9">
    <location>
        <begin position="256"/>
        <end position="279"/>
    </location>
</feature>
<keyword evidence="3 9" id="KW-0812">Transmembrane</keyword>
<accession>A0A346D414</accession>
<feature type="transmembrane region" description="Helical" evidence="9">
    <location>
        <begin position="37"/>
        <end position="56"/>
    </location>
</feature>
<keyword evidence="4 9" id="KW-0552">Olfaction</keyword>
<dbReference type="AlphaFoldDB" id="A0A346D414"/>
<evidence type="ECO:0000313" key="10">
    <source>
        <dbReference type="EMBL" id="AXM05184.1"/>
    </source>
</evidence>
<sequence>MTDEFDRAKDLFQWNERVFTIMGVWPLQSTYVKFSMWIVYFLIHMTTLYADLFHVFGNLELMVLNLSESTWDVMIISKLLIMRFSRTLANLTQQVVNGADSENFQTREEMEIYLNYNRIAKFFFKLWLTIGVSASIVYCLKPLSYRIQAGLQNESVPFILSYRARYFFEVNDSMTFWIVWTWQTPVMCFSIYQTVSIGYLFSIILHVSGQMAVLTFRINNLQLISTESNEASRNIFSDIVSRHRNILRMIQDINGVFSLLLLEELIIMTVLLALSSYSVLVNFDLADPGELLAFILYASGLLWMIYGYCLAGEYLVNESMNLHEAYYQCQWYEMSSSFKKQMLICMIGSSKSPQLSAGGFYNFSLEGFTSILKTAGGYISLLRTMI</sequence>
<evidence type="ECO:0000256" key="3">
    <source>
        <dbReference type="ARBA" id="ARBA00022692"/>
    </source>
</evidence>
<keyword evidence="6 9" id="KW-0472">Membrane</keyword>
<protein>
    <recommendedName>
        <fullName evidence="9">Odorant receptor</fullName>
    </recommendedName>
</protein>
<evidence type="ECO:0000256" key="6">
    <source>
        <dbReference type="ARBA" id="ARBA00023136"/>
    </source>
</evidence>
<comment type="subcellular location">
    <subcellularLocation>
        <location evidence="9">Cell membrane</location>
        <topology evidence="9">Multi-pass membrane protein</topology>
    </subcellularLocation>
    <subcellularLocation>
        <location evidence="1">Membrane</location>
        <topology evidence="1">Multi-pass membrane protein</topology>
    </subcellularLocation>
</comment>
<evidence type="ECO:0000256" key="4">
    <source>
        <dbReference type="ARBA" id="ARBA00022725"/>
    </source>
</evidence>
<keyword evidence="5 9" id="KW-1133">Transmembrane helix</keyword>
<dbReference type="Pfam" id="PF02949">
    <property type="entry name" value="7tm_6"/>
    <property type="match status" value="1"/>
</dbReference>
<keyword evidence="8 9" id="KW-0807">Transducer</keyword>
<dbReference type="PANTHER" id="PTHR21137:SF43">
    <property type="entry name" value="ODORANT RECEPTOR 47A-RELATED"/>
    <property type="match status" value="1"/>
</dbReference>
<evidence type="ECO:0000256" key="9">
    <source>
        <dbReference type="RuleBase" id="RU351113"/>
    </source>
</evidence>
<dbReference type="InterPro" id="IPR004117">
    <property type="entry name" value="7tm6_olfct_rcpt"/>
</dbReference>
<dbReference type="PANTHER" id="PTHR21137">
    <property type="entry name" value="ODORANT RECEPTOR"/>
    <property type="match status" value="1"/>
</dbReference>
<evidence type="ECO:0000256" key="7">
    <source>
        <dbReference type="ARBA" id="ARBA00023170"/>
    </source>
</evidence>
<evidence type="ECO:0000256" key="8">
    <source>
        <dbReference type="ARBA" id="ARBA00023224"/>
    </source>
</evidence>
<reference evidence="10" key="2">
    <citation type="submission" date="2018-01" db="EMBL/GenBank/DDBJ databases">
        <authorList>
            <person name="Gaut B.S."/>
            <person name="Morton B.R."/>
            <person name="Clegg M.T."/>
            <person name="Duvall M.R."/>
        </authorList>
    </citation>
    <scope>NUCLEOTIDE SEQUENCE</scope>
    <source>
        <strain evidence="10">CchlOR81</strain>
    </source>
</reference>
<dbReference type="GO" id="GO:0005549">
    <property type="term" value="F:odorant binding"/>
    <property type="evidence" value="ECO:0007669"/>
    <property type="project" value="InterPro"/>
</dbReference>
<dbReference type="GO" id="GO:0004984">
    <property type="term" value="F:olfactory receptor activity"/>
    <property type="evidence" value="ECO:0007669"/>
    <property type="project" value="InterPro"/>
</dbReference>
<feature type="transmembrane region" description="Helical" evidence="9">
    <location>
        <begin position="122"/>
        <end position="140"/>
    </location>
</feature>
<name>A0A346D414_9HYME</name>